<feature type="region of interest" description="Disordered" evidence="26">
    <location>
        <begin position="1264"/>
        <end position="1315"/>
    </location>
</feature>
<dbReference type="CDD" id="cd01886">
    <property type="entry name" value="EF-G"/>
    <property type="match status" value="1"/>
</dbReference>
<dbReference type="Pfam" id="PF14492">
    <property type="entry name" value="EFG_III"/>
    <property type="match status" value="1"/>
</dbReference>
<evidence type="ECO:0000256" key="3">
    <source>
        <dbReference type="ARBA" id="ARBA00022448"/>
    </source>
</evidence>
<dbReference type="Pfam" id="PF00679">
    <property type="entry name" value="EFG_C"/>
    <property type="match status" value="1"/>
</dbReference>
<dbReference type="InterPro" id="IPR005517">
    <property type="entry name" value="Transl_elong_EFG/EF2_IV"/>
</dbReference>
<keyword evidence="8 27" id="KW-0812">Transmembrane</keyword>
<name>A0AAV5AQG8_9AGAM</name>
<keyword evidence="13" id="KW-0851">Voltage-gated channel</keyword>
<dbReference type="PROSITE" id="PS51722">
    <property type="entry name" value="G_TR_2"/>
    <property type="match status" value="1"/>
</dbReference>
<evidence type="ECO:0000256" key="14">
    <source>
        <dbReference type="ARBA" id="ARBA00022917"/>
    </source>
</evidence>
<feature type="repeat" description="WD" evidence="25">
    <location>
        <begin position="315"/>
        <end position="356"/>
    </location>
</feature>
<dbReference type="SUPFAM" id="SSF54211">
    <property type="entry name" value="Ribosomal protein S5 domain 2-like"/>
    <property type="match status" value="1"/>
</dbReference>
<evidence type="ECO:0000256" key="4">
    <source>
        <dbReference type="ARBA" id="ARBA00022475"/>
    </source>
</evidence>
<dbReference type="InterPro" id="IPR001680">
    <property type="entry name" value="WD40_rpt"/>
</dbReference>
<feature type="compositionally biased region" description="Basic and acidic residues" evidence="26">
    <location>
        <begin position="1031"/>
        <end position="1041"/>
    </location>
</feature>
<dbReference type="FunFam" id="3.30.70.240:FF:000001">
    <property type="entry name" value="Elongation factor G"/>
    <property type="match status" value="1"/>
</dbReference>
<evidence type="ECO:0000256" key="22">
    <source>
        <dbReference type="ARBA" id="ARBA00024731"/>
    </source>
</evidence>
<keyword evidence="12" id="KW-0106">Calcium</keyword>
<evidence type="ECO:0000256" key="8">
    <source>
        <dbReference type="ARBA" id="ARBA00022692"/>
    </source>
</evidence>
<dbReference type="GO" id="GO:0005525">
    <property type="term" value="F:GTP binding"/>
    <property type="evidence" value="ECO:0007669"/>
    <property type="project" value="UniProtKB-UniRule"/>
</dbReference>
<feature type="transmembrane region" description="Helical" evidence="27">
    <location>
        <begin position="2307"/>
        <end position="2331"/>
    </location>
</feature>
<evidence type="ECO:0000256" key="17">
    <source>
        <dbReference type="ARBA" id="ARBA00023128"/>
    </source>
</evidence>
<evidence type="ECO:0000256" key="15">
    <source>
        <dbReference type="ARBA" id="ARBA00022989"/>
    </source>
</evidence>
<feature type="transmembrane region" description="Helical" evidence="27">
    <location>
        <begin position="1992"/>
        <end position="2013"/>
    </location>
</feature>
<evidence type="ECO:0000256" key="26">
    <source>
        <dbReference type="SAM" id="MobiDB-lite"/>
    </source>
</evidence>
<feature type="compositionally biased region" description="Polar residues" evidence="26">
    <location>
        <begin position="1198"/>
        <end position="1213"/>
    </location>
</feature>
<dbReference type="Gene3D" id="3.30.230.10">
    <property type="match status" value="1"/>
</dbReference>
<dbReference type="FunFam" id="3.30.70.870:FF:000001">
    <property type="entry name" value="Elongation factor G"/>
    <property type="match status" value="1"/>
</dbReference>
<dbReference type="PROSITE" id="PS00678">
    <property type="entry name" value="WD_REPEATS_1"/>
    <property type="match status" value="1"/>
</dbReference>
<evidence type="ECO:0000256" key="19">
    <source>
        <dbReference type="ARBA" id="ARBA00023136"/>
    </source>
</evidence>
<accession>A0AAV5AQG8</accession>
<feature type="repeat" description="WD" evidence="25">
    <location>
        <begin position="357"/>
        <end position="387"/>
    </location>
</feature>
<feature type="transmembrane region" description="Helical" evidence="27">
    <location>
        <begin position="2730"/>
        <end position="2752"/>
    </location>
</feature>
<feature type="compositionally biased region" description="Low complexity" evidence="26">
    <location>
        <begin position="1264"/>
        <end position="1288"/>
    </location>
</feature>
<keyword evidence="3" id="KW-0813">Transport</keyword>
<gene>
    <name evidence="24" type="primary">MEF1</name>
    <name evidence="29" type="ORF">Clacol_008399</name>
</gene>
<dbReference type="InterPro" id="IPR031157">
    <property type="entry name" value="G_TR_CS"/>
</dbReference>
<evidence type="ECO:0000313" key="29">
    <source>
        <dbReference type="EMBL" id="GJJ14140.1"/>
    </source>
</evidence>
<feature type="compositionally biased region" description="Low complexity" evidence="26">
    <location>
        <begin position="1174"/>
        <end position="1186"/>
    </location>
</feature>
<feature type="transmembrane region" description="Helical" evidence="27">
    <location>
        <begin position="2351"/>
        <end position="2374"/>
    </location>
</feature>
<dbReference type="InterPro" id="IPR027417">
    <property type="entry name" value="P-loop_NTPase"/>
</dbReference>
<dbReference type="SUPFAM" id="SSF52540">
    <property type="entry name" value="P-loop containing nucleoside triphosphate hydrolases"/>
    <property type="match status" value="1"/>
</dbReference>
<keyword evidence="10 24" id="KW-0547">Nucleotide-binding</keyword>
<dbReference type="SUPFAM" id="SSF54980">
    <property type="entry name" value="EF-G C-terminal domain-like"/>
    <property type="match status" value="2"/>
</dbReference>
<feature type="transmembrane region" description="Helical" evidence="27">
    <location>
        <begin position="2640"/>
        <end position="2660"/>
    </location>
</feature>
<feature type="transmembrane region" description="Helical" evidence="27">
    <location>
        <begin position="1951"/>
        <end position="1972"/>
    </location>
</feature>
<feature type="domain" description="Tr-type G" evidence="28">
    <location>
        <begin position="3098"/>
        <end position="3392"/>
    </location>
</feature>
<protein>
    <recommendedName>
        <fullName evidence="24">Elongation factor G, mitochondrial</fullName>
        <shortName evidence="24">EF-Gmt</shortName>
    </recommendedName>
    <alternativeName>
        <fullName evidence="24">Elongation factor G 1, mitochondrial</fullName>
        <shortName evidence="24">mEF-G 1</shortName>
    </alternativeName>
    <alternativeName>
        <fullName evidence="24">Elongation factor G1</fullName>
    </alternativeName>
</protein>
<feature type="transmembrane region" description="Helical" evidence="27">
    <location>
        <begin position="2025"/>
        <end position="2048"/>
    </location>
</feature>
<feature type="transmembrane region" description="Helical" evidence="27">
    <location>
        <begin position="2672"/>
        <end position="2697"/>
    </location>
</feature>
<comment type="function">
    <text evidence="24">Mitochondrial GTPase that catalyzes the GTP-dependent ribosomal translocation step during translation elongation. During this step, the ribosome changes from the pre-translocational (PRE) to the post-translocational (POST) state as the newly formed A-site-bound peptidyl-tRNA and P-site-bound deacylated tRNA move to the P and E sites, respectively. Catalyzes the coordinated movement of the two tRNA molecules, the mRNA and conformational changes in the ribosome.</text>
</comment>
<dbReference type="SMART" id="SM00320">
    <property type="entry name" value="WD40"/>
    <property type="match status" value="8"/>
</dbReference>
<dbReference type="GO" id="GO:0070125">
    <property type="term" value="P:mitochondrial translational elongation"/>
    <property type="evidence" value="ECO:0007669"/>
    <property type="project" value="UniProtKB-UniRule"/>
</dbReference>
<dbReference type="PRINTS" id="PR00315">
    <property type="entry name" value="ELONGATNFCT"/>
</dbReference>
<dbReference type="SMART" id="SM00838">
    <property type="entry name" value="EFG_C"/>
    <property type="match status" value="1"/>
</dbReference>
<dbReference type="PROSITE" id="PS50294">
    <property type="entry name" value="WD_REPEATS_REGION"/>
    <property type="match status" value="1"/>
</dbReference>
<dbReference type="Pfam" id="PF11816">
    <property type="entry name" value="DUF3337"/>
    <property type="match status" value="1"/>
</dbReference>
<dbReference type="SMART" id="SM00889">
    <property type="entry name" value="EFG_IV"/>
    <property type="match status" value="1"/>
</dbReference>
<dbReference type="InterPro" id="IPR015943">
    <property type="entry name" value="WD40/YVTN_repeat-like_dom_sf"/>
</dbReference>
<dbReference type="Pfam" id="PF00400">
    <property type="entry name" value="WD40"/>
    <property type="match status" value="2"/>
</dbReference>
<feature type="region of interest" description="Disordered" evidence="26">
    <location>
        <begin position="864"/>
        <end position="892"/>
    </location>
</feature>
<evidence type="ECO:0000256" key="27">
    <source>
        <dbReference type="SAM" id="Phobius"/>
    </source>
</evidence>
<evidence type="ECO:0000256" key="7">
    <source>
        <dbReference type="ARBA" id="ARBA00022673"/>
    </source>
</evidence>
<dbReference type="GO" id="GO:0005739">
    <property type="term" value="C:mitochondrion"/>
    <property type="evidence" value="ECO:0007669"/>
    <property type="project" value="UniProtKB-SubCell"/>
</dbReference>
<evidence type="ECO:0000256" key="24">
    <source>
        <dbReference type="HAMAP-Rule" id="MF_03061"/>
    </source>
</evidence>
<dbReference type="InterPro" id="IPR009022">
    <property type="entry name" value="EFG_III"/>
</dbReference>
<keyword evidence="14 24" id="KW-0648">Protein biosynthesis</keyword>
<keyword evidence="5" id="KW-0109">Calcium transport</keyword>
<evidence type="ECO:0000256" key="1">
    <source>
        <dbReference type="ARBA" id="ARBA00004651"/>
    </source>
</evidence>
<dbReference type="InterPro" id="IPR020568">
    <property type="entry name" value="Ribosomal_Su5_D2-typ_SF"/>
</dbReference>
<dbReference type="InterPro" id="IPR000640">
    <property type="entry name" value="EFG_V-like"/>
</dbReference>
<dbReference type="Gene3D" id="2.40.30.10">
    <property type="entry name" value="Translation factors"/>
    <property type="match status" value="1"/>
</dbReference>
<keyword evidence="17 24" id="KW-0496">Mitochondrion</keyword>
<dbReference type="InterPro" id="IPR047872">
    <property type="entry name" value="EFG_IV"/>
</dbReference>
<organism evidence="29 30">
    <name type="scientific">Clathrus columnatus</name>
    <dbReference type="NCBI Taxonomy" id="1419009"/>
    <lineage>
        <taxon>Eukaryota</taxon>
        <taxon>Fungi</taxon>
        <taxon>Dikarya</taxon>
        <taxon>Basidiomycota</taxon>
        <taxon>Agaricomycotina</taxon>
        <taxon>Agaricomycetes</taxon>
        <taxon>Phallomycetidae</taxon>
        <taxon>Phallales</taxon>
        <taxon>Clathraceae</taxon>
        <taxon>Clathrus</taxon>
    </lineage>
</organism>
<dbReference type="InterPro" id="IPR041095">
    <property type="entry name" value="EFG_II"/>
</dbReference>
<keyword evidence="15 27" id="KW-1133">Transmembrane helix</keyword>
<dbReference type="SUPFAM" id="SSF50447">
    <property type="entry name" value="Translation proteins"/>
    <property type="match status" value="1"/>
</dbReference>
<dbReference type="Pfam" id="PF00520">
    <property type="entry name" value="Ion_trans"/>
    <property type="match status" value="4"/>
</dbReference>
<dbReference type="CDD" id="cd04091">
    <property type="entry name" value="mtEFG1_II_like"/>
    <property type="match status" value="1"/>
</dbReference>
<dbReference type="SUPFAM" id="SSF50978">
    <property type="entry name" value="WD40 repeat-like"/>
    <property type="match status" value="1"/>
</dbReference>
<dbReference type="Gene3D" id="3.30.70.870">
    <property type="entry name" value="Elongation Factor G (Translational Gtpase), domain 3"/>
    <property type="match status" value="1"/>
</dbReference>
<feature type="compositionally biased region" description="Basic residues" evidence="26">
    <location>
        <begin position="864"/>
        <end position="876"/>
    </location>
</feature>
<feature type="transmembrane region" description="Helical" evidence="27">
    <location>
        <begin position="2819"/>
        <end position="2839"/>
    </location>
</feature>
<dbReference type="FunFam" id="1.10.287.70:FF:000093">
    <property type="entry name" value="Calcium channel subunit Cch1"/>
    <property type="match status" value="1"/>
</dbReference>
<dbReference type="Proteomes" id="UP001050691">
    <property type="component" value="Unassembled WGS sequence"/>
</dbReference>
<feature type="transmembrane region" description="Helical" evidence="27">
    <location>
        <begin position="2851"/>
        <end position="2869"/>
    </location>
</feature>
<dbReference type="InterPro" id="IPR021772">
    <property type="entry name" value="WDR48/Bun107"/>
</dbReference>
<dbReference type="CDD" id="cd01434">
    <property type="entry name" value="EFG_mtEFG1_IV"/>
    <property type="match status" value="1"/>
</dbReference>
<dbReference type="InterPro" id="IPR005821">
    <property type="entry name" value="Ion_trans_dom"/>
</dbReference>
<evidence type="ECO:0000256" key="25">
    <source>
        <dbReference type="PROSITE-ProRule" id="PRU00221"/>
    </source>
</evidence>
<dbReference type="InterPro" id="IPR036322">
    <property type="entry name" value="WD40_repeat_dom_sf"/>
</dbReference>
<dbReference type="GO" id="GO:0034702">
    <property type="term" value="C:monoatomic ion channel complex"/>
    <property type="evidence" value="ECO:0007669"/>
    <property type="project" value="UniProtKB-KW"/>
</dbReference>
<evidence type="ECO:0000259" key="28">
    <source>
        <dbReference type="PROSITE" id="PS51722"/>
    </source>
</evidence>
<dbReference type="NCBIfam" id="TIGR00484">
    <property type="entry name" value="EF-G"/>
    <property type="match status" value="1"/>
</dbReference>
<evidence type="ECO:0000256" key="2">
    <source>
        <dbReference type="ARBA" id="ARBA00005870"/>
    </source>
</evidence>
<dbReference type="HAMAP" id="MF_00054_B">
    <property type="entry name" value="EF_G_EF_2_B"/>
    <property type="match status" value="1"/>
</dbReference>
<feature type="transmembrane region" description="Helical" evidence="27">
    <location>
        <begin position="2606"/>
        <end position="2628"/>
    </location>
</feature>
<dbReference type="InterPro" id="IPR035647">
    <property type="entry name" value="EFG_III/V"/>
</dbReference>
<keyword evidence="7" id="KW-0107">Calcium channel</keyword>
<feature type="repeat" description="WD" evidence="25">
    <location>
        <begin position="262"/>
        <end position="303"/>
    </location>
</feature>
<dbReference type="InterPro" id="IPR005225">
    <property type="entry name" value="Small_GTP-bd"/>
</dbReference>
<evidence type="ECO:0000256" key="6">
    <source>
        <dbReference type="ARBA" id="ARBA00022574"/>
    </source>
</evidence>
<dbReference type="PANTHER" id="PTHR43636">
    <property type="entry name" value="ELONGATION FACTOR G, MITOCHONDRIAL"/>
    <property type="match status" value="1"/>
</dbReference>
<keyword evidence="6 25" id="KW-0853">WD repeat</keyword>
<dbReference type="FunFam" id="3.30.230.10:FF:000003">
    <property type="entry name" value="Elongation factor G"/>
    <property type="match status" value="1"/>
</dbReference>
<feature type="region of interest" description="Disordered" evidence="26">
    <location>
        <begin position="537"/>
        <end position="557"/>
    </location>
</feature>
<keyword evidence="21" id="KW-0407">Ion channel</keyword>
<dbReference type="Pfam" id="PF00009">
    <property type="entry name" value="GTP_EFTU"/>
    <property type="match status" value="1"/>
</dbReference>
<comment type="similarity">
    <text evidence="2">Belongs to the TRAFAC class translation factor GTPase superfamily. Classic translation factor GTPase family. EF-G/EF-2 subfamily.</text>
</comment>
<dbReference type="Gene3D" id="1.20.120.350">
    <property type="entry name" value="Voltage-gated potassium channels. Chain C"/>
    <property type="match status" value="3"/>
</dbReference>
<dbReference type="PROSITE" id="PS50082">
    <property type="entry name" value="WD_REPEATS_2"/>
    <property type="match status" value="3"/>
</dbReference>
<dbReference type="SUPFAM" id="SSF81324">
    <property type="entry name" value="Voltage-gated potassium channels"/>
    <property type="match status" value="3"/>
</dbReference>
<feature type="region of interest" description="Disordered" evidence="26">
    <location>
        <begin position="1173"/>
        <end position="1221"/>
    </location>
</feature>
<comment type="pathway">
    <text evidence="24">Protein biosynthesis; polypeptide chain elongation.</text>
</comment>
<feature type="binding site" evidence="24">
    <location>
        <begin position="3244"/>
        <end position="3247"/>
    </location>
    <ligand>
        <name>GTP</name>
        <dbReference type="ChEBI" id="CHEBI:37565"/>
    </ligand>
</feature>
<feature type="compositionally biased region" description="Polar residues" evidence="26">
    <location>
        <begin position="1008"/>
        <end position="1022"/>
    </location>
</feature>
<comment type="subcellular location">
    <subcellularLocation>
        <location evidence="1">Cell membrane</location>
        <topology evidence="1">Multi-pass membrane protein</topology>
    </subcellularLocation>
    <subcellularLocation>
        <location evidence="24">Mitochondrion</location>
    </subcellularLocation>
</comment>
<dbReference type="PROSITE" id="PS00301">
    <property type="entry name" value="G_TR_1"/>
    <property type="match status" value="1"/>
</dbReference>
<dbReference type="GO" id="GO:0005886">
    <property type="term" value="C:plasma membrane"/>
    <property type="evidence" value="ECO:0007669"/>
    <property type="project" value="UniProtKB-SubCell"/>
</dbReference>
<keyword evidence="16" id="KW-0406">Ion transport</keyword>
<dbReference type="GO" id="GO:0003746">
    <property type="term" value="F:translation elongation factor activity"/>
    <property type="evidence" value="ECO:0007669"/>
    <property type="project" value="UniProtKB-UniRule"/>
</dbReference>
<feature type="transmembrane region" description="Helical" evidence="27">
    <location>
        <begin position="2530"/>
        <end position="2553"/>
    </location>
</feature>
<dbReference type="Gene3D" id="1.10.287.70">
    <property type="match status" value="4"/>
</dbReference>
<evidence type="ECO:0000256" key="12">
    <source>
        <dbReference type="ARBA" id="ARBA00022837"/>
    </source>
</evidence>
<dbReference type="GO" id="GO:0003924">
    <property type="term" value="F:GTPase activity"/>
    <property type="evidence" value="ECO:0007669"/>
    <property type="project" value="UniProtKB-UniRule"/>
</dbReference>
<dbReference type="InterPro" id="IPR019775">
    <property type="entry name" value="WD40_repeat_CS"/>
</dbReference>
<dbReference type="PANTHER" id="PTHR43636:SF2">
    <property type="entry name" value="ELONGATION FACTOR G, MITOCHONDRIAL"/>
    <property type="match status" value="1"/>
</dbReference>
<evidence type="ECO:0000313" key="30">
    <source>
        <dbReference type="Proteomes" id="UP001050691"/>
    </source>
</evidence>
<dbReference type="CDD" id="cd16262">
    <property type="entry name" value="EFG_III"/>
    <property type="match status" value="1"/>
</dbReference>
<keyword evidence="4" id="KW-1003">Cell membrane</keyword>
<dbReference type="InterPro" id="IPR014721">
    <property type="entry name" value="Ribsml_uS5_D2-typ_fold_subgr"/>
</dbReference>
<evidence type="ECO:0000256" key="10">
    <source>
        <dbReference type="ARBA" id="ARBA00022741"/>
    </source>
</evidence>
<dbReference type="Pfam" id="PF03764">
    <property type="entry name" value="EFG_IV"/>
    <property type="match status" value="1"/>
</dbReference>
<dbReference type="InterPro" id="IPR027359">
    <property type="entry name" value="Volt_channel_dom_sf"/>
</dbReference>
<feature type="transmembrane region" description="Helical" evidence="27">
    <location>
        <begin position="2395"/>
        <end position="2420"/>
    </location>
</feature>
<comment type="similarity">
    <text evidence="24">Belongs to the GTP-binding elongation factor family. EF-G/EF-2 subfamily.</text>
</comment>
<evidence type="ECO:0000256" key="18">
    <source>
        <dbReference type="ARBA" id="ARBA00023134"/>
    </source>
</evidence>
<feature type="transmembrane region" description="Helical" evidence="27">
    <location>
        <begin position="2270"/>
        <end position="2295"/>
    </location>
</feature>
<dbReference type="InterPro" id="IPR009000">
    <property type="entry name" value="Transl_B-barrel_sf"/>
</dbReference>
<dbReference type="FunFam" id="3.40.50.300:FF:000029">
    <property type="entry name" value="Elongation factor G"/>
    <property type="match status" value="1"/>
</dbReference>
<comment type="caution">
    <text evidence="29">The sequence shown here is derived from an EMBL/GenBank/DDBJ whole genome shotgun (WGS) entry which is preliminary data.</text>
</comment>
<dbReference type="InterPro" id="IPR004540">
    <property type="entry name" value="Transl_elong_EFG/EF2"/>
</dbReference>
<evidence type="ECO:0000256" key="9">
    <source>
        <dbReference type="ARBA" id="ARBA00022737"/>
    </source>
</evidence>
<keyword evidence="30" id="KW-1185">Reference proteome</keyword>
<comment type="similarity">
    <text evidence="23">Belongs to the calcium channel alpha-1 subunit (TC 1.A.1.11) family.</text>
</comment>
<dbReference type="Gene3D" id="3.30.70.240">
    <property type="match status" value="1"/>
</dbReference>
<evidence type="ECO:0000256" key="16">
    <source>
        <dbReference type="ARBA" id="ARBA00023065"/>
    </source>
</evidence>
<proteinExistence type="inferred from homology"/>
<evidence type="ECO:0000256" key="13">
    <source>
        <dbReference type="ARBA" id="ARBA00022882"/>
    </source>
</evidence>
<dbReference type="InterPro" id="IPR000795">
    <property type="entry name" value="T_Tr_GTP-bd_dom"/>
</dbReference>
<feature type="binding site" evidence="24">
    <location>
        <begin position="3107"/>
        <end position="3114"/>
    </location>
    <ligand>
        <name>GTP</name>
        <dbReference type="ChEBI" id="CHEBI:37565"/>
    </ligand>
</feature>
<dbReference type="NCBIfam" id="TIGR00231">
    <property type="entry name" value="small_GTP"/>
    <property type="match status" value="1"/>
</dbReference>
<keyword evidence="9" id="KW-0677">Repeat</keyword>
<keyword evidence="20" id="KW-0325">Glycoprotein</keyword>
<feature type="transmembrane region" description="Helical" evidence="27">
    <location>
        <begin position="1751"/>
        <end position="1777"/>
    </location>
</feature>
<evidence type="ECO:0000256" key="23">
    <source>
        <dbReference type="ARBA" id="ARBA00061395"/>
    </source>
</evidence>
<feature type="region of interest" description="Disordered" evidence="26">
    <location>
        <begin position="972"/>
        <end position="1041"/>
    </location>
</feature>
<comment type="function">
    <text evidence="22">Catalyzes the GTP-dependent ribosomal translocation step during translation elongation. During this step, the ribosome changes from the pre-translocational (PRE) to the post-translocational (POST) state as the newly formed A-site-bound peptidyl-tRNA and P-site-bound deacylated tRNA move to the P and E sites, respectively. Catalyzes the coordinated movement of the two tRNA molecules, the mRNA and conformational changes in the ribosome.</text>
</comment>
<dbReference type="GO" id="GO:0005262">
    <property type="term" value="F:calcium channel activity"/>
    <property type="evidence" value="ECO:0007669"/>
    <property type="project" value="UniProtKB-KW"/>
</dbReference>
<dbReference type="EMBL" id="BPWL01000009">
    <property type="protein sequence ID" value="GJJ14140.1"/>
    <property type="molecule type" value="Genomic_DNA"/>
</dbReference>
<evidence type="ECO:0000256" key="5">
    <source>
        <dbReference type="ARBA" id="ARBA00022568"/>
    </source>
</evidence>
<dbReference type="Gene3D" id="2.130.10.10">
    <property type="entry name" value="YVTN repeat-like/Quinoprotein amine dehydrogenase"/>
    <property type="match status" value="2"/>
</dbReference>
<sequence>MSSSDYVRVSYTIPPPTTLPPRLSLPPLGTNRNGSIRPLLVPAHPSASKRNKKWFSDVRTHWQHPRHRLGVSSLALDSLTRLQGKDHPEGILYTGGRDGQIISWDLSLKMRKKRQLYDSSENLPSSRKDRWEILTGWSDGNEDEDEDEDAVGTDGDVLGDVVNASAIRTHKVSQRLDSVHSEEAWTLDYDSLRTSPTQHSIFRQSVQIHNDWINDILLSIVPLGVYLWDSTDILSIVISASSDGSIRAWSPHSPTPTDPALIGVHNDYVRCLATSSYQPWVASGSFDRTIKLWDLSRTASVHNSPVPLSTLSLPSPSQKASIYAIATDKFGSIIASGSPERIVRMWDPRTGKRTGKLVGHTDNIRAIVLSDDGRYLLTGSADGKKKLVLKLSTYALLLASIKLWAIASQRCLHTFAHHTESVWALSSQHPSLDVFYSGDRGGIVCRVDVEGCNTIDEGECLVICNGARQPEGDHPDADGSSSDILRLQDGAGINRIAVMDDRFLWTSTGASDVKRWKTPPRRSVRMSLASDRNSIPLEQLSRRVSGSSDLQPRPRRAIPIDLSSEEGSLSLPVDSSGRYAAALSGQFDPSAQDQHSLYGVPYNSLVKLISPADTYIGGGYRSQGKQEADVSTLYSAASVKSIPAFGIRPSTSSVSPNSPNPGSFLYPSTLSPTFAPYHAEMNWVSSPRADFESRDLAAMAIPLETDYDDIIQGEHGIVRSIVLNDRMHALTIDTSGCIAVWDIIRCHCIGWYDRDDVLAALGSPSTDAGTESDNEFHSPREMLEIVRERIEGECVIASWSTVDTRIGNLTVHVSEKCFETEIYADEAGYGTERVYDSEQRLNVAKWILANLFDQFIREQIKMHHRSPPSSLSHRRHPHEEKRGVKGTASGTNKTISISVNAPSMIPAIPIPKYIVAPVETPLVATLPTVRPQKSTDIPVSPGHTNIKEIDYFNSKSKRTSLVNTVPDDFSGWGGPGASKDANSLSTPTTPGGGGIMGKLRQFGKSSKRPSTGDNTSSNTVTVPTPGAQGPDNKDDDTSHIETEQSKYLHSLATQGFHPPSTSDAPPLHLPSDTQIILASETQAGWTNIYRGSVAHTAHDAHVLEGLMPLWLMQYLLGNKTPIVPNIKVSFGIASWPGNDNAAESSNSPSRLTANRFLRVKKILGYVQDKIDVPSSQSGSRAGSISSTTPRSSMDAPRKTSTAPFHSNPVVQSEVSKRNRPEDSYELLCNDVVLPLNMTLATIRHYIWLLPFALDAKWTMAAYSPSKKPSISTSASSSTISLASPDPSSRTLSRRNSWSRDASDDPSPDTAPNNLEGVFKAENTNRPFKYEFPSQSSLETQDAVGLDDDEAYLTSDGTTPPLRKHRYPAVQKNSTLGRVSLSLRRLSGRVVNFGIEDRHFKLEGANDRIGFDNNNTDSFTPNSGPLRGRTLCIFGPSNPIRIGVYKVLMYHLEAFARICLNGFILDPEIPVTSLSFRDIAQRVWNALTDARGGQRFHTIVRQIVKPFALPKATELKLNDANLSHERQSSFSYSQQNLPFVAAIQKQRSLIKRGVPYLRHSWSRIDILAIIGFWISFIITTIGQEREVSITSTGSAVLVRHIGLFRALSVLRCARLLAVTNGTTVGVQSFKGSFRRQCVLCEPIFVAPKWTIVTSLVPSNGASAIALGQQCGGFVDSTSFRTVGFLHSDNTSSGSYVKGFVCPLGQICQEQTSNPFNNLEGYDNFFLAALQVVVIASANTWSPTMYDMIDAEFFISCIFFIICIVVLNFWLINLFVAVITNSFQAIRAQTKKSAFGATQSKKAITDEGWPSQSTRVSRINFLRDLYRLTHLLWPLLAIVSLALAASRTSQTSPHNLQILNKTELGITIAFDLEILWRFAAYLPDWRSFIRSPRNWVDFSLAIINSIIQLSPIHSSDAYPWLTVFQLARWYRVILEFPRMRPLIMTVFGNSSGLVNMTLFLLITNGLAALAAVQLLRGDLINSQEDGSNMNFSQIWIAFLGMYQILSSENWTTVLYGASTVEQPTAMMWIVVIFLSGWFLFGNFILIQLFIAVINENFQVAEETKRQQQIAEHIANRDVTVGRFDWISRLNPYKYTKSKPKSLVVESLPSNLVLPLRKAVIQGPSTRFKSFASSDDPSSYTRKYSRGARIIEILHRLFQGDAKTEDVAMSTFTHSVRNDPNSPSYNNTVEDVYNFPESLISLQPDSGFSEEVRNNLEERKAQRADFILAHPSYDKTFWIFSQKSSLRQLCQSLVEPSNGERIFGHPPSRTANALFQVLLFLTIVGGIVITSIATPLYRRNFYATHGHVRGSWFVIADGVLTLVLVVEVIIKVIADGFIFTPNAYLLSIWNLVDLVVVIGLIINSTTAFLFIGGLSRFTRSLKALRALRFITLFDKMRTTFHSLLIVGFIRILDAGILAALYMIPYAVWGLNIFAGLSFSCNDSSVNGKNQCRNEYSANASPLSNDFSYLAPRVWQNPTTSTRWSFDTFGDSILILFEIVSLEGWIDVMSAAIDITGKDDQPQINAAQWNAIFFLIYNLLGAVVILTLFVSIIIGNFSSRSGLALLTEPQREWVDLLKLIKRQRPSRRPKVKPEDGFRAWCFDRATSKHGYWMTSLTVIYIFHIILLMTQTFSNRIFSDRSRDICFLILSFLYATDISVRFTGLGLTSFRANGWNIFDVVVVTGSIATTIPILSGSTGFAIQQLQKLFLVSIALKLVQRNDSLNQLFKTSVSSLPVILSLLLLWFALFIFFGILYVEIFGLTRWESAETHNENYTSLGRALVMLAFMSTGEGWNQYMHDFAISYPRCTNSSPSDPDSDCGSPGWAYLLFITWNILSMVEFRYLKPKSFCLINPQYIFVNMFTGVVVENFSYVFQLAGGAKSVDREQMRAFKKVWAEFADQQTGRLKREKLVPFFGKLSGVFDIRIYPTNYQIGKLLANARVSEETKSLDVSSRAPELDLRKLNSILNTMDFTNIRRRRMLYVRLYHEACLAFERNEGISFTDMLLLLAHNKLITDKEALSVKELLIRQETTKMVLDAVNVDKVESVLKMIHHRRRFLRYMKEKAQSQRTAAVAVTPQARIQPNTPWSTSGTSLTPEDISSLTRQRNIGVSAHIDSGKTTLTERILYYTGRIDEIHEVRGKDAVGAKMDSMELEREKGITIQSAATYCDWTATLPSTNQRENYSINIIDTPGHVDFTIEVERALRVLDGAILVLCAVAGVQPLTLYQSQTITVDRQMRRYNVPRISFVNKMDRPGANPWRIIDQIRSKLRIAAAAVHVPIGVESGFTGVIDLVRWKAVYNEGEKGEKVNETDDIPPHLLDLAKRKRSELIEVVAEVDEKLSDLYLTDSEITTPELVDAIRRATIARKFSPVFLGSAIKNTGVQVLLDGVCAYLPDPAEVTALATDMSQRLSLETDKGKTNTFAQVPLIPAADAPFVGLAFKLEEGRYGQLTYMRVYQGTLKKGSFIWNARTGKKLKVPRLDIDSIGPGEICAIFGMDCTTGDTFNDGSTSYTMTSMFVPEPVISLSIKPLGQETPNFSRALNRFQKEDPTFKVHIDKESKETIISGMGELHLDIYVERMKREYNVECVTGKPQVAFRETIRRLANFSYTHRKQTGGAGQYGRVIGHIEPMEMDEETGKDIAFENVVMSGNVPTQYIPAVEKGFLEALEKGSLSGNPVVGCRFVLKDGAHHPVDSSELAFRLTAIGAFREAYKLADAVILEPIMKVEVVAPVEFQSAVIGSITKRRGLIVDNEVREDEFTATAEVALNDMFGYSSTLRGVTQGEFSMEYKVGYDDILSLPSK</sequence>
<keyword evidence="18 24" id="KW-0342">GTP-binding</keyword>
<keyword evidence="11 24" id="KW-0251">Elongation factor</keyword>
<evidence type="ECO:0000256" key="21">
    <source>
        <dbReference type="ARBA" id="ARBA00023303"/>
    </source>
</evidence>
<evidence type="ECO:0000256" key="11">
    <source>
        <dbReference type="ARBA" id="ARBA00022768"/>
    </source>
</evidence>
<reference evidence="29" key="1">
    <citation type="submission" date="2021-10" db="EMBL/GenBank/DDBJ databases">
        <title>De novo Genome Assembly of Clathrus columnatus (Basidiomycota, Fungi) Using Illumina and Nanopore Sequence Data.</title>
        <authorList>
            <person name="Ogiso-Tanaka E."/>
            <person name="Itagaki H."/>
            <person name="Hosoya T."/>
            <person name="Hosaka K."/>
        </authorList>
    </citation>
    <scope>NUCLEOTIDE SEQUENCE</scope>
    <source>
        <strain evidence="29">MO-923</strain>
    </source>
</reference>
<evidence type="ECO:0000256" key="20">
    <source>
        <dbReference type="ARBA" id="ARBA00023180"/>
    </source>
</evidence>
<dbReference type="Gene3D" id="3.40.50.300">
    <property type="entry name" value="P-loop containing nucleotide triphosphate hydrolases"/>
    <property type="match status" value="1"/>
</dbReference>
<feature type="binding site" evidence="24">
    <location>
        <begin position="3184"/>
        <end position="3188"/>
    </location>
    <ligand>
        <name>GTP</name>
        <dbReference type="ChEBI" id="CHEBI:37565"/>
    </ligand>
</feature>
<dbReference type="FunFam" id="2.40.30.10:FF:000022">
    <property type="entry name" value="Elongation factor G, mitochondrial"/>
    <property type="match status" value="1"/>
</dbReference>
<keyword evidence="19 27" id="KW-0472">Membrane</keyword>